<dbReference type="SMART" id="SM00382">
    <property type="entry name" value="AAA"/>
    <property type="match status" value="1"/>
</dbReference>
<evidence type="ECO:0000313" key="4">
    <source>
        <dbReference type="Proteomes" id="UP001226691"/>
    </source>
</evidence>
<dbReference type="InterPro" id="IPR045427">
    <property type="entry name" value="MoxR"/>
</dbReference>
<proteinExistence type="predicted"/>
<dbReference type="InterPro" id="IPR041538">
    <property type="entry name" value="RavA-like_AAA_lid"/>
</dbReference>
<dbReference type="RefSeq" id="WP_307485778.1">
    <property type="nucleotide sequence ID" value="NZ_JAUTBF010000001.1"/>
</dbReference>
<gene>
    <name evidence="3" type="ORF">QE412_003078</name>
</gene>
<dbReference type="Gene3D" id="3.40.50.300">
    <property type="entry name" value="P-loop containing nucleotide triphosphate hydrolases"/>
    <property type="match status" value="1"/>
</dbReference>
<dbReference type="GO" id="GO:0016787">
    <property type="term" value="F:hydrolase activity"/>
    <property type="evidence" value="ECO:0007669"/>
    <property type="project" value="UniProtKB-KW"/>
</dbReference>
<sequence length="417" mass="45659">MSAPTASGRFRRDGFWEDQRAWLDGGFPGRREQIRAMQLGVLAGEHVFLLGPPGTGKTSLVRAFASMLCGRLFEQTLSRTRPDSAVLGPFDIPLLRDHGRFQRAIEGYLLDCEWAFLDEIGHIAPDLGHDLLAALSDRLRHDVDRGRSTHPIPLRTAFTAGNAIPGEDGSDDARALWDRLLVRVPVDYLDRADAALLLAGPVERASSPASRSLADLDHDRRAVEAVRIAPTIIEAVLELRDRLREGGHVFSDRRWSAALGLCRAEAWLDGRVEVERRDLATLRFVLWDSIEQRRSAIREVALAADPSLAAAMTIVERARLLAEVCCSHRGDDAQTRSAWVREARRKHRALADAARELPVAAAWGGFDADAVGALAEASRAIAQLEQPSGQNRPSTHGTASSRASGRRDAPQRAGIAS</sequence>
<organism evidence="3 4">
    <name type="scientific">Microbacterium trichothecenolyticum</name>
    <name type="common">Aureobacterium trichothecenolyticum</name>
    <dbReference type="NCBI Taxonomy" id="69370"/>
    <lineage>
        <taxon>Bacteria</taxon>
        <taxon>Bacillati</taxon>
        <taxon>Actinomycetota</taxon>
        <taxon>Actinomycetes</taxon>
        <taxon>Micrococcales</taxon>
        <taxon>Microbacteriaceae</taxon>
        <taxon>Microbacterium</taxon>
    </lineage>
</organism>
<dbReference type="EC" id="3.6.3.-" evidence="3"/>
<keyword evidence="3" id="KW-0378">Hydrolase</keyword>
<evidence type="ECO:0000313" key="3">
    <source>
        <dbReference type="EMBL" id="MDQ1124505.1"/>
    </source>
</evidence>
<dbReference type="SUPFAM" id="SSF52540">
    <property type="entry name" value="P-loop containing nucleoside triphosphate hydrolases"/>
    <property type="match status" value="1"/>
</dbReference>
<comment type="caution">
    <text evidence="3">The sequence shown here is derived from an EMBL/GenBank/DDBJ whole genome shotgun (WGS) entry which is preliminary data.</text>
</comment>
<accession>A0ABU0TXW7</accession>
<dbReference type="Pfam" id="PF20030">
    <property type="entry name" value="bpMoxR"/>
    <property type="match status" value="1"/>
</dbReference>
<dbReference type="InterPro" id="IPR027417">
    <property type="entry name" value="P-loop_NTPase"/>
</dbReference>
<dbReference type="PANTHER" id="PTHR32204:SF0">
    <property type="entry name" value="ATPASE RAVA"/>
    <property type="match status" value="1"/>
</dbReference>
<name>A0ABU0TXW7_MICTR</name>
<feature type="domain" description="AAA+ ATPase" evidence="2">
    <location>
        <begin position="43"/>
        <end position="190"/>
    </location>
</feature>
<dbReference type="Proteomes" id="UP001226691">
    <property type="component" value="Unassembled WGS sequence"/>
</dbReference>
<dbReference type="InterPro" id="IPR050513">
    <property type="entry name" value="RavA_ATPases"/>
</dbReference>
<dbReference type="InterPro" id="IPR003593">
    <property type="entry name" value="AAA+_ATPase"/>
</dbReference>
<evidence type="ECO:0000256" key="1">
    <source>
        <dbReference type="SAM" id="MobiDB-lite"/>
    </source>
</evidence>
<protein>
    <submittedName>
        <fullName evidence="3">MoxR-like ATPase</fullName>
        <ecNumber evidence="3">3.6.3.-</ecNumber>
    </submittedName>
</protein>
<reference evidence="3 4" key="1">
    <citation type="submission" date="2023-07" db="EMBL/GenBank/DDBJ databases">
        <title>Functional and genomic diversity of the sorghum phyllosphere microbiome.</title>
        <authorList>
            <person name="Shade A."/>
        </authorList>
    </citation>
    <scope>NUCLEOTIDE SEQUENCE [LARGE SCALE GENOMIC DNA]</scope>
    <source>
        <strain evidence="3 4">SORGH_AS_1207</strain>
    </source>
</reference>
<feature type="region of interest" description="Disordered" evidence="1">
    <location>
        <begin position="382"/>
        <end position="417"/>
    </location>
</feature>
<dbReference type="CDD" id="cd00009">
    <property type="entry name" value="AAA"/>
    <property type="match status" value="1"/>
</dbReference>
<dbReference type="EMBL" id="JAUTBF010000001">
    <property type="protein sequence ID" value="MDQ1124505.1"/>
    <property type="molecule type" value="Genomic_DNA"/>
</dbReference>
<dbReference type="PANTHER" id="PTHR32204">
    <property type="entry name" value="ATPASE RAVA"/>
    <property type="match status" value="1"/>
</dbReference>
<keyword evidence="4" id="KW-1185">Reference proteome</keyword>
<feature type="compositionally biased region" description="Polar residues" evidence="1">
    <location>
        <begin position="385"/>
        <end position="403"/>
    </location>
</feature>
<dbReference type="Pfam" id="PF17868">
    <property type="entry name" value="AAA_lid_8"/>
    <property type="match status" value="1"/>
</dbReference>
<evidence type="ECO:0000259" key="2">
    <source>
        <dbReference type="SMART" id="SM00382"/>
    </source>
</evidence>